<dbReference type="HAMAP" id="MF_00984">
    <property type="entry name" value="SSB"/>
    <property type="match status" value="1"/>
</dbReference>
<dbReference type="InterPro" id="IPR011344">
    <property type="entry name" value="ssDNA-bd"/>
</dbReference>
<dbReference type="PANTHER" id="PTHR10302:SF27">
    <property type="entry name" value="SINGLE-STRANDED DNA-BINDING PROTEIN"/>
    <property type="match status" value="1"/>
</dbReference>
<sequence length="155" mass="17137">MTDNTVTIVGNVTRDPELRYTPSGAALASFGVAVNRRWRDPQTNDWKESVSFLDVVCWREMADNVCETLSKGTRIVVTGRLEQRSWEDNDGNKKSKVEIVADDVGPSLRWASAEITRNERRSPEGGGQGAGNRPAQNPPEPAAPARGYAYDEEPF</sequence>
<evidence type="ECO:0000256" key="4">
    <source>
        <dbReference type="SAM" id="MobiDB-lite"/>
    </source>
</evidence>
<organism evidence="5">
    <name type="scientific">uncultured Acidimicrobiales bacterium</name>
    <dbReference type="NCBI Taxonomy" id="310071"/>
    <lineage>
        <taxon>Bacteria</taxon>
        <taxon>Bacillati</taxon>
        <taxon>Actinomycetota</taxon>
        <taxon>Acidimicrobiia</taxon>
        <taxon>Acidimicrobiales</taxon>
        <taxon>environmental samples</taxon>
    </lineage>
</organism>
<dbReference type="GO" id="GO:0003697">
    <property type="term" value="F:single-stranded DNA binding"/>
    <property type="evidence" value="ECO:0007669"/>
    <property type="project" value="UniProtKB-UniRule"/>
</dbReference>
<dbReference type="AlphaFoldDB" id="A0A6J4IFV6"/>
<dbReference type="CDD" id="cd04496">
    <property type="entry name" value="SSB_OBF"/>
    <property type="match status" value="1"/>
</dbReference>
<comment type="subunit">
    <text evidence="2">Homotetramer.</text>
</comment>
<keyword evidence="1 2" id="KW-0238">DNA-binding</keyword>
<dbReference type="NCBIfam" id="TIGR00621">
    <property type="entry name" value="ssb"/>
    <property type="match status" value="1"/>
</dbReference>
<comment type="caution">
    <text evidence="2">Lacks conserved residue(s) required for the propagation of feature annotation.</text>
</comment>
<evidence type="ECO:0000313" key="5">
    <source>
        <dbReference type="EMBL" id="CAA9249109.1"/>
    </source>
</evidence>
<dbReference type="PIRSF" id="PIRSF002070">
    <property type="entry name" value="SSB"/>
    <property type="match status" value="1"/>
</dbReference>
<feature type="region of interest" description="Disordered" evidence="4">
    <location>
        <begin position="112"/>
        <end position="155"/>
    </location>
</feature>
<evidence type="ECO:0000256" key="3">
    <source>
        <dbReference type="PIRNR" id="PIRNR002070"/>
    </source>
</evidence>
<dbReference type="PANTHER" id="PTHR10302">
    <property type="entry name" value="SINGLE-STRANDED DNA-BINDING PROTEIN"/>
    <property type="match status" value="1"/>
</dbReference>
<evidence type="ECO:0000256" key="1">
    <source>
        <dbReference type="ARBA" id="ARBA00023125"/>
    </source>
</evidence>
<dbReference type="PROSITE" id="PS50935">
    <property type="entry name" value="SSB"/>
    <property type="match status" value="1"/>
</dbReference>
<dbReference type="GO" id="GO:0006260">
    <property type="term" value="P:DNA replication"/>
    <property type="evidence" value="ECO:0007669"/>
    <property type="project" value="InterPro"/>
</dbReference>
<evidence type="ECO:0000256" key="2">
    <source>
        <dbReference type="HAMAP-Rule" id="MF_00984"/>
    </source>
</evidence>
<name>A0A6J4IFV6_9ACTN</name>
<accession>A0A6J4IFV6</accession>
<dbReference type="InterPro" id="IPR012340">
    <property type="entry name" value="NA-bd_OB-fold"/>
</dbReference>
<dbReference type="InterPro" id="IPR000424">
    <property type="entry name" value="Primosome_PriB/ssb"/>
</dbReference>
<dbReference type="GO" id="GO:0009295">
    <property type="term" value="C:nucleoid"/>
    <property type="evidence" value="ECO:0007669"/>
    <property type="project" value="TreeGrafter"/>
</dbReference>
<dbReference type="SUPFAM" id="SSF50249">
    <property type="entry name" value="Nucleic acid-binding proteins"/>
    <property type="match status" value="1"/>
</dbReference>
<gene>
    <name evidence="5" type="ORF">AVDCRST_MAG76-2183</name>
</gene>
<reference evidence="5" key="1">
    <citation type="submission" date="2020-02" db="EMBL/GenBank/DDBJ databases">
        <authorList>
            <person name="Meier V. D."/>
        </authorList>
    </citation>
    <scope>NUCLEOTIDE SEQUENCE</scope>
    <source>
        <strain evidence="5">AVDCRST_MAG76</strain>
    </source>
</reference>
<dbReference type="Pfam" id="PF00436">
    <property type="entry name" value="SSB"/>
    <property type="match status" value="1"/>
</dbReference>
<protein>
    <recommendedName>
        <fullName evidence="2 3">Single-stranded DNA-binding protein</fullName>
        <shortName evidence="2">SSB</shortName>
    </recommendedName>
</protein>
<dbReference type="Gene3D" id="2.40.50.140">
    <property type="entry name" value="Nucleic acid-binding proteins"/>
    <property type="match status" value="1"/>
</dbReference>
<dbReference type="EMBL" id="CADCSZ010000136">
    <property type="protein sequence ID" value="CAA9249109.1"/>
    <property type="molecule type" value="Genomic_DNA"/>
</dbReference>
<proteinExistence type="inferred from homology"/>